<dbReference type="AlphaFoldDB" id="A0A2I1FFW3"/>
<evidence type="ECO:0000313" key="2">
    <source>
        <dbReference type="Proteomes" id="UP000232688"/>
    </source>
</evidence>
<organism evidence="1 2">
    <name type="scientific">Rhizophagus irregularis</name>
    <dbReference type="NCBI Taxonomy" id="588596"/>
    <lineage>
        <taxon>Eukaryota</taxon>
        <taxon>Fungi</taxon>
        <taxon>Fungi incertae sedis</taxon>
        <taxon>Mucoromycota</taxon>
        <taxon>Glomeromycotina</taxon>
        <taxon>Glomeromycetes</taxon>
        <taxon>Glomerales</taxon>
        <taxon>Glomeraceae</taxon>
        <taxon>Rhizophagus</taxon>
    </lineage>
</organism>
<dbReference type="Proteomes" id="UP000232688">
    <property type="component" value="Unassembled WGS sequence"/>
</dbReference>
<accession>A0A2I1FFW3</accession>
<reference evidence="1 2" key="2">
    <citation type="submission" date="2017-10" db="EMBL/GenBank/DDBJ databases">
        <title>Genome analyses suggest a sexual origin of heterokaryosis in a supposedly ancient asexual fungus.</title>
        <authorList>
            <person name="Corradi N."/>
            <person name="Sedzielewska K."/>
            <person name="Noel J."/>
            <person name="Charron P."/>
            <person name="Farinelli L."/>
            <person name="Marton T."/>
            <person name="Kruger M."/>
            <person name="Pelin A."/>
            <person name="Brachmann A."/>
            <person name="Corradi N."/>
        </authorList>
    </citation>
    <scope>NUCLEOTIDE SEQUENCE [LARGE SCALE GENOMIC DNA]</scope>
    <source>
        <strain evidence="1 2">A1</strain>
    </source>
</reference>
<comment type="caution">
    <text evidence="1">The sequence shown here is derived from an EMBL/GenBank/DDBJ whole genome shotgun (WGS) entry which is preliminary data.</text>
</comment>
<reference evidence="1 2" key="1">
    <citation type="submission" date="2017-10" db="EMBL/GenBank/DDBJ databases">
        <title>Extensive intraspecific genome diversity in a model arbuscular mycorrhizal fungus.</title>
        <authorList>
            <person name="Chen E.C.H."/>
            <person name="Morin E."/>
            <person name="Baudet D."/>
            <person name="Noel J."/>
            <person name="Ndikumana S."/>
            <person name="Charron P."/>
            <person name="St-Onge C."/>
            <person name="Giorgi J."/>
            <person name="Grigoriev I.V."/>
            <person name="Roux C."/>
            <person name="Martin F.M."/>
            <person name="Corradi N."/>
        </authorList>
    </citation>
    <scope>NUCLEOTIDE SEQUENCE [LARGE SCALE GENOMIC DNA]</scope>
    <source>
        <strain evidence="1 2">A1</strain>
    </source>
</reference>
<dbReference type="EMBL" id="LLXH01003229">
    <property type="protein sequence ID" value="PKC54472.1"/>
    <property type="molecule type" value="Genomic_DNA"/>
</dbReference>
<protein>
    <submittedName>
        <fullName evidence="1">Uncharacterized protein</fullName>
    </submittedName>
</protein>
<name>A0A2I1FFW3_9GLOM</name>
<sequence length="153" mass="17909">MATLLYYSDDFDITYEGVRSFKDIEILKIIENSISKEEIVKNMHDLKSKLKEKSSQLAVEMRQLLEKVNIDNLIWQKLLAIKKKMIKLSYGLWREMNDGMAYIHNLIKMNLGFSESKWQNITIVNNSLLFIHQGLNQTGLGKKVLQYLLIKNN</sequence>
<proteinExistence type="predicted"/>
<dbReference type="VEuPathDB" id="FungiDB:RhiirA1_403603"/>
<gene>
    <name evidence="1" type="ORF">RhiirA1_403603</name>
</gene>
<evidence type="ECO:0000313" key="1">
    <source>
        <dbReference type="EMBL" id="PKC54472.1"/>
    </source>
</evidence>